<reference evidence="3" key="1">
    <citation type="submission" date="2021-01" db="EMBL/GenBank/DDBJ databases">
        <title>Description of Breznakiella homolactica.</title>
        <authorList>
            <person name="Song Y."/>
            <person name="Brune A."/>
        </authorList>
    </citation>
    <scope>NUCLEOTIDE SEQUENCE</scope>
    <source>
        <strain evidence="3">RmG30</strain>
    </source>
</reference>
<dbReference type="InterPro" id="IPR050855">
    <property type="entry name" value="NDM-1-like"/>
</dbReference>
<dbReference type="Proteomes" id="UP000595917">
    <property type="component" value="Chromosome"/>
</dbReference>
<dbReference type="RefSeq" id="WP_215625426.1">
    <property type="nucleotide sequence ID" value="NZ_CP067089.2"/>
</dbReference>
<dbReference type="PANTHER" id="PTHR42951:SF4">
    <property type="entry name" value="ACYL-COENZYME A THIOESTERASE MBLAC2"/>
    <property type="match status" value="1"/>
</dbReference>
<feature type="domain" description="Metallo-beta-lactamase" evidence="2">
    <location>
        <begin position="28"/>
        <end position="224"/>
    </location>
</feature>
<name>A0A7T8B9M9_9SPIR</name>
<organism evidence="3 4">
    <name type="scientific">Breznakiella homolactica</name>
    <dbReference type="NCBI Taxonomy" id="2798577"/>
    <lineage>
        <taxon>Bacteria</taxon>
        <taxon>Pseudomonadati</taxon>
        <taxon>Spirochaetota</taxon>
        <taxon>Spirochaetia</taxon>
        <taxon>Spirochaetales</taxon>
        <taxon>Breznakiellaceae</taxon>
        <taxon>Breznakiella</taxon>
    </lineage>
</organism>
<sequence length="286" mass="32084">MQNQTEQTSLYPMVEFKENTFELDEFDCASIFVLVGTEKALVIDTGMGIGNLRRAVERITKKPVTVVITHAHVDHIQNTHQWGECYINELDMPMFVDDVERRKYDAKLIAKRQGGIYAYDLDRDITPWTCQPVLNPLVEGQSFDLGGGRIITAYWVPGHSKGHMMFLDEQSRSLFAGDSLNNNLGVAGTMDPSKPNYVGIKGVLGGLEKMKALEGSYDGIYNGHHDFRALGLPLDQEVLPNAIDICHQILDGTCTVQQKPNPLHNDRTMNYVQKGNSWLSINPDFI</sequence>
<evidence type="ECO:0000259" key="2">
    <source>
        <dbReference type="SMART" id="SM00849"/>
    </source>
</evidence>
<protein>
    <submittedName>
        <fullName evidence="3">MBL fold metallo-hydrolase</fullName>
    </submittedName>
</protein>
<dbReference type="AlphaFoldDB" id="A0A7T8B9M9"/>
<dbReference type="GO" id="GO:0017001">
    <property type="term" value="P:antibiotic catabolic process"/>
    <property type="evidence" value="ECO:0007669"/>
    <property type="project" value="UniProtKB-ARBA"/>
</dbReference>
<dbReference type="KEGG" id="bhc:JFL75_14380"/>
<dbReference type="Pfam" id="PF00753">
    <property type="entry name" value="Lactamase_B"/>
    <property type="match status" value="1"/>
</dbReference>
<evidence type="ECO:0000256" key="1">
    <source>
        <dbReference type="ARBA" id="ARBA00005250"/>
    </source>
</evidence>
<evidence type="ECO:0000313" key="4">
    <source>
        <dbReference type="Proteomes" id="UP000595917"/>
    </source>
</evidence>
<dbReference type="PANTHER" id="PTHR42951">
    <property type="entry name" value="METALLO-BETA-LACTAMASE DOMAIN-CONTAINING"/>
    <property type="match status" value="1"/>
</dbReference>
<dbReference type="Gene3D" id="3.60.15.10">
    <property type="entry name" value="Ribonuclease Z/Hydroxyacylglutathione hydrolase-like"/>
    <property type="match status" value="1"/>
</dbReference>
<dbReference type="EMBL" id="CP067089">
    <property type="protein sequence ID" value="QQO08120.1"/>
    <property type="molecule type" value="Genomic_DNA"/>
</dbReference>
<accession>A0A7T8B9M9</accession>
<proteinExistence type="inferred from homology"/>
<keyword evidence="4" id="KW-1185">Reference proteome</keyword>
<comment type="similarity">
    <text evidence="1">Belongs to the metallo-beta-lactamase superfamily. Class-B beta-lactamase family.</text>
</comment>
<gene>
    <name evidence="3" type="ORF">JFL75_14380</name>
</gene>
<dbReference type="InterPro" id="IPR001279">
    <property type="entry name" value="Metallo-B-lactamas"/>
</dbReference>
<dbReference type="SUPFAM" id="SSF56281">
    <property type="entry name" value="Metallo-hydrolase/oxidoreductase"/>
    <property type="match status" value="1"/>
</dbReference>
<dbReference type="SMART" id="SM00849">
    <property type="entry name" value="Lactamase_B"/>
    <property type="match status" value="1"/>
</dbReference>
<dbReference type="InterPro" id="IPR036866">
    <property type="entry name" value="RibonucZ/Hydroxyglut_hydro"/>
</dbReference>
<evidence type="ECO:0000313" key="3">
    <source>
        <dbReference type="EMBL" id="QQO08120.1"/>
    </source>
</evidence>